<protein>
    <submittedName>
        <fullName evidence="2">54S ribosomal protein L17, mitochondrial</fullName>
    </submittedName>
</protein>
<evidence type="ECO:0000256" key="1">
    <source>
        <dbReference type="SAM" id="Coils"/>
    </source>
</evidence>
<gene>
    <name evidence="2" type="ORF">KUF71_000774</name>
</gene>
<dbReference type="EMBL" id="JAHWGI010000439">
    <property type="protein sequence ID" value="KAK3915430.1"/>
    <property type="molecule type" value="Genomic_DNA"/>
</dbReference>
<keyword evidence="3" id="KW-1185">Reference proteome</keyword>
<evidence type="ECO:0000313" key="3">
    <source>
        <dbReference type="Proteomes" id="UP001219518"/>
    </source>
</evidence>
<accession>A0AAE1H5U6</accession>
<proteinExistence type="predicted"/>
<feature type="coiled-coil region" evidence="1">
    <location>
        <begin position="34"/>
        <end position="68"/>
    </location>
</feature>
<evidence type="ECO:0000313" key="2">
    <source>
        <dbReference type="EMBL" id="KAK3915430.1"/>
    </source>
</evidence>
<reference evidence="2" key="2">
    <citation type="journal article" date="2023" name="BMC Genomics">
        <title>Pest status, molecular evolution, and epigenetic factors derived from the genome assembly of Frankliniella fusca, a thysanopteran phytovirus vector.</title>
        <authorList>
            <person name="Catto M.A."/>
            <person name="Labadie P.E."/>
            <person name="Jacobson A.L."/>
            <person name="Kennedy G.G."/>
            <person name="Srinivasan R."/>
            <person name="Hunt B.G."/>
        </authorList>
    </citation>
    <scope>NUCLEOTIDE SEQUENCE</scope>
    <source>
        <strain evidence="2">PL_HMW_Pooled</strain>
    </source>
</reference>
<dbReference type="Proteomes" id="UP001219518">
    <property type="component" value="Unassembled WGS sequence"/>
</dbReference>
<keyword evidence="2" id="KW-0687">Ribonucleoprotein</keyword>
<reference evidence="2" key="1">
    <citation type="submission" date="2021-07" db="EMBL/GenBank/DDBJ databases">
        <authorList>
            <person name="Catto M.A."/>
            <person name="Jacobson A."/>
            <person name="Kennedy G."/>
            <person name="Labadie P."/>
            <person name="Hunt B.G."/>
            <person name="Srinivasan R."/>
        </authorList>
    </citation>
    <scope>NUCLEOTIDE SEQUENCE</scope>
    <source>
        <strain evidence="2">PL_HMW_Pooled</strain>
        <tissue evidence="2">Head</tissue>
    </source>
</reference>
<organism evidence="2 3">
    <name type="scientific">Frankliniella fusca</name>
    <dbReference type="NCBI Taxonomy" id="407009"/>
    <lineage>
        <taxon>Eukaryota</taxon>
        <taxon>Metazoa</taxon>
        <taxon>Ecdysozoa</taxon>
        <taxon>Arthropoda</taxon>
        <taxon>Hexapoda</taxon>
        <taxon>Insecta</taxon>
        <taxon>Pterygota</taxon>
        <taxon>Neoptera</taxon>
        <taxon>Paraneoptera</taxon>
        <taxon>Thysanoptera</taxon>
        <taxon>Terebrantia</taxon>
        <taxon>Thripoidea</taxon>
        <taxon>Thripidae</taxon>
        <taxon>Frankliniella</taxon>
    </lineage>
</organism>
<comment type="caution">
    <text evidence="2">The sequence shown here is derived from an EMBL/GenBank/DDBJ whole genome shotgun (WGS) entry which is preliminary data.</text>
</comment>
<dbReference type="AlphaFoldDB" id="A0AAE1H5U6"/>
<keyword evidence="2" id="KW-0689">Ribosomal protein</keyword>
<sequence>MLICAAAKLKNWYCRDCEANNTQRERSFHDQEKLASVQEENQALMLQIQDLQATILKAEENKTILLKDVINMQNVYDWSLNASITSLKEKKEQVELSYKNSSVVSTSKICQTESNVATKDCQTDQASTVNKMCQTEGLESFSNILM</sequence>
<dbReference type="GO" id="GO:0005840">
    <property type="term" value="C:ribosome"/>
    <property type="evidence" value="ECO:0007669"/>
    <property type="project" value="UniProtKB-KW"/>
</dbReference>
<name>A0AAE1H5U6_9NEOP</name>
<keyword evidence="1" id="KW-0175">Coiled coil</keyword>